<dbReference type="Proteomes" id="UP000077266">
    <property type="component" value="Unassembled WGS sequence"/>
</dbReference>
<evidence type="ECO:0000313" key="2">
    <source>
        <dbReference type="Proteomes" id="UP000077266"/>
    </source>
</evidence>
<dbReference type="AlphaFoldDB" id="A0A165C6U8"/>
<proteinExistence type="predicted"/>
<evidence type="ECO:0000313" key="1">
    <source>
        <dbReference type="EMBL" id="KZV81928.1"/>
    </source>
</evidence>
<accession>A0A165C6U8</accession>
<gene>
    <name evidence="1" type="ORF">EXIGLDRAFT_844179</name>
</gene>
<protein>
    <submittedName>
        <fullName evidence="1">Uncharacterized protein</fullName>
    </submittedName>
</protein>
<dbReference type="OrthoDB" id="3235947at2759"/>
<dbReference type="EMBL" id="KV426356">
    <property type="protein sequence ID" value="KZV81928.1"/>
    <property type="molecule type" value="Genomic_DNA"/>
</dbReference>
<dbReference type="InParanoid" id="A0A165C6U8"/>
<organism evidence="1 2">
    <name type="scientific">Exidia glandulosa HHB12029</name>
    <dbReference type="NCBI Taxonomy" id="1314781"/>
    <lineage>
        <taxon>Eukaryota</taxon>
        <taxon>Fungi</taxon>
        <taxon>Dikarya</taxon>
        <taxon>Basidiomycota</taxon>
        <taxon>Agaricomycotina</taxon>
        <taxon>Agaricomycetes</taxon>
        <taxon>Auriculariales</taxon>
        <taxon>Exidiaceae</taxon>
        <taxon>Exidia</taxon>
    </lineage>
</organism>
<keyword evidence="2" id="KW-1185">Reference proteome</keyword>
<name>A0A165C6U8_EXIGL</name>
<sequence length="91" mass="9611">MSPLWLMGEAVVPGQKVGGTFKKGARKLQGTALKVREAVSTSSVHFVDALAKDVVDIIDEHVQTSQKAGVSELAKTSEVIKAAERAHADAI</sequence>
<reference evidence="1 2" key="1">
    <citation type="journal article" date="2016" name="Mol. Biol. Evol.">
        <title>Comparative Genomics of Early-Diverging Mushroom-Forming Fungi Provides Insights into the Origins of Lignocellulose Decay Capabilities.</title>
        <authorList>
            <person name="Nagy L.G."/>
            <person name="Riley R."/>
            <person name="Tritt A."/>
            <person name="Adam C."/>
            <person name="Daum C."/>
            <person name="Floudas D."/>
            <person name="Sun H."/>
            <person name="Yadav J.S."/>
            <person name="Pangilinan J."/>
            <person name="Larsson K.H."/>
            <person name="Matsuura K."/>
            <person name="Barry K."/>
            <person name="Labutti K."/>
            <person name="Kuo R."/>
            <person name="Ohm R.A."/>
            <person name="Bhattacharya S.S."/>
            <person name="Shirouzu T."/>
            <person name="Yoshinaga Y."/>
            <person name="Martin F.M."/>
            <person name="Grigoriev I.V."/>
            <person name="Hibbett D.S."/>
        </authorList>
    </citation>
    <scope>NUCLEOTIDE SEQUENCE [LARGE SCALE GENOMIC DNA]</scope>
    <source>
        <strain evidence="1 2">HHB12029</strain>
    </source>
</reference>